<dbReference type="GO" id="GO:0006355">
    <property type="term" value="P:regulation of DNA-templated transcription"/>
    <property type="evidence" value="ECO:0007669"/>
    <property type="project" value="InterPro"/>
</dbReference>
<dbReference type="AlphaFoldDB" id="A0A6M0RMT9"/>
<evidence type="ECO:0000313" key="2">
    <source>
        <dbReference type="Proteomes" id="UP000481033"/>
    </source>
</evidence>
<dbReference type="Proteomes" id="UP000481033">
    <property type="component" value="Unassembled WGS sequence"/>
</dbReference>
<sequence>MSKPIASARIPHSWHDQICAIATETGQTPSDVVKEAIGLYLEKTDPESIASMSRRLNRLESQFKKLAQLV</sequence>
<organism evidence="1 2">
    <name type="scientific">Adonisia turfae CCMR0081</name>
    <dbReference type="NCBI Taxonomy" id="2292702"/>
    <lineage>
        <taxon>Bacteria</taxon>
        <taxon>Bacillati</taxon>
        <taxon>Cyanobacteriota</taxon>
        <taxon>Adonisia</taxon>
        <taxon>Adonisia turfae</taxon>
    </lineage>
</organism>
<dbReference type="EMBL" id="QXHD01000004">
    <property type="protein sequence ID" value="NEZ57544.1"/>
    <property type="molecule type" value="Genomic_DNA"/>
</dbReference>
<dbReference type="InterPro" id="IPR013321">
    <property type="entry name" value="Arc_rbn_hlx_hlx"/>
</dbReference>
<name>A0A6M0RMT9_9CYAN</name>
<evidence type="ECO:0000313" key="1">
    <source>
        <dbReference type="EMBL" id="NEZ57544.1"/>
    </source>
</evidence>
<proteinExistence type="predicted"/>
<comment type="caution">
    <text evidence="1">The sequence shown here is derived from an EMBL/GenBank/DDBJ whole genome shotgun (WGS) entry which is preliminary data.</text>
</comment>
<reference evidence="1 2" key="1">
    <citation type="journal article" date="2020" name="Microb. Ecol.">
        <title>Ecogenomics of the Marine Benthic Filamentous Cyanobacterium Adonisia.</title>
        <authorList>
            <person name="Walter J.M."/>
            <person name="Coutinho F.H."/>
            <person name="Leomil L."/>
            <person name="Hargreaves P.I."/>
            <person name="Campeao M.E."/>
            <person name="Vieira V.V."/>
            <person name="Silva B.S."/>
            <person name="Fistarol G.O."/>
            <person name="Salomon P.S."/>
            <person name="Sawabe T."/>
            <person name="Mino S."/>
            <person name="Hosokawa M."/>
            <person name="Miyashita H."/>
            <person name="Maruyama F."/>
            <person name="van Verk M.C."/>
            <person name="Dutilh B.E."/>
            <person name="Thompson C.C."/>
            <person name="Thompson F.L."/>
        </authorList>
    </citation>
    <scope>NUCLEOTIDE SEQUENCE [LARGE SCALE GENOMIC DNA]</scope>
    <source>
        <strain evidence="1 2">CCMR0081</strain>
    </source>
</reference>
<protein>
    <submittedName>
        <fullName evidence="1">Uncharacterized protein</fullName>
    </submittedName>
</protein>
<accession>A0A6M0RMT9</accession>
<dbReference type="Gene3D" id="1.10.1220.10">
    <property type="entry name" value="Met repressor-like"/>
    <property type="match status" value="1"/>
</dbReference>
<dbReference type="SUPFAM" id="SSF47598">
    <property type="entry name" value="Ribbon-helix-helix"/>
    <property type="match status" value="1"/>
</dbReference>
<keyword evidence="2" id="KW-1185">Reference proteome</keyword>
<dbReference type="InterPro" id="IPR010985">
    <property type="entry name" value="Ribbon_hlx_hlx"/>
</dbReference>
<gene>
    <name evidence="1" type="ORF">DXZ20_18100</name>
</gene>